<feature type="active site" description="Charge relay system" evidence="5">
    <location>
        <position position="117"/>
    </location>
</feature>
<dbReference type="Pfam" id="PF00082">
    <property type="entry name" value="Peptidase_S8"/>
    <property type="match status" value="1"/>
</dbReference>
<feature type="chain" id="PRO_5047533942" evidence="6">
    <location>
        <begin position="22"/>
        <end position="393"/>
    </location>
</feature>
<proteinExistence type="inferred from homology"/>
<keyword evidence="8" id="KW-0614">Plasmid</keyword>
<keyword evidence="2 5" id="KW-0645">Protease</keyword>
<dbReference type="PANTHER" id="PTHR43806">
    <property type="entry name" value="PEPTIDASE S8"/>
    <property type="match status" value="1"/>
</dbReference>
<evidence type="ECO:0000256" key="1">
    <source>
        <dbReference type="ARBA" id="ARBA00011073"/>
    </source>
</evidence>
<dbReference type="InterPro" id="IPR036852">
    <property type="entry name" value="Peptidase_S8/S53_dom_sf"/>
</dbReference>
<reference evidence="8 9" key="1">
    <citation type="submission" date="2023-02" db="EMBL/GenBank/DDBJ databases">
        <authorList>
            <person name="Maleckis M."/>
        </authorList>
    </citation>
    <scope>NUCLEOTIDE SEQUENCE [LARGE SCALE GENOMIC DNA]</scope>
    <source>
        <strain evidence="8 9">P8-A2</strain>
        <plasmid evidence="8">unnamed1</plasmid>
    </source>
</reference>
<dbReference type="SUPFAM" id="SSF52743">
    <property type="entry name" value="Subtilisin-like"/>
    <property type="match status" value="1"/>
</dbReference>
<keyword evidence="3 5" id="KW-0378">Hydrolase</keyword>
<dbReference type="InterPro" id="IPR015500">
    <property type="entry name" value="Peptidase_S8_subtilisin-rel"/>
</dbReference>
<comment type="caution">
    <text evidence="8">The sequence shown here is derived from an EMBL/GenBank/DDBJ whole genome shotgun (WGS) entry which is preliminary data.</text>
</comment>
<protein>
    <submittedName>
        <fullName evidence="8">S8 family serine peptidase</fullName>
    </submittedName>
</protein>
<feature type="domain" description="Peptidase S8/S53" evidence="7">
    <location>
        <begin position="81"/>
        <end position="314"/>
    </location>
</feature>
<dbReference type="Gene3D" id="3.40.50.200">
    <property type="entry name" value="Peptidase S8/S53 domain"/>
    <property type="match status" value="1"/>
</dbReference>
<keyword evidence="9" id="KW-1185">Reference proteome</keyword>
<evidence type="ECO:0000256" key="4">
    <source>
        <dbReference type="ARBA" id="ARBA00022825"/>
    </source>
</evidence>
<feature type="active site" description="Charge relay system" evidence="5">
    <location>
        <position position="281"/>
    </location>
</feature>
<dbReference type="PRINTS" id="PR00723">
    <property type="entry name" value="SUBTILISIN"/>
</dbReference>
<dbReference type="PROSITE" id="PS00137">
    <property type="entry name" value="SUBTILASE_HIS"/>
    <property type="match status" value="1"/>
</dbReference>
<keyword evidence="4 5" id="KW-0720">Serine protease</keyword>
<feature type="signal peptide" evidence="6">
    <location>
        <begin position="1"/>
        <end position="21"/>
    </location>
</feature>
<evidence type="ECO:0000256" key="6">
    <source>
        <dbReference type="SAM" id="SignalP"/>
    </source>
</evidence>
<dbReference type="InterPro" id="IPR000209">
    <property type="entry name" value="Peptidase_S8/S53_dom"/>
</dbReference>
<comment type="similarity">
    <text evidence="1 5">Belongs to the peptidase S8 family.</text>
</comment>
<sequence length="393" mass="38205">MAASAATAVLLLCAAVGPATAAPTAPTASPSPSASALRLPGIPARLDATTTCTEGSATVMTQVPWAQRVLGLAEAGLLTEGAGVMVGVVDTGVSAKAAALSGRVTVQPGAGSDCVGHGTFVAGLIAAAPRSGVGFAGVAPGARIFAARGTDATGNADAKTVARGIRAAVDAGCRVVTVSAALAHNDSSLASAVRYAGAHDVLLVAPAVPDDTSSVQDETASPTRFWPAAAPAVVSVVDFGADGKRPDGALEPADPDLAAPGDLVSGIGPSGHGHFVGSGASFAAAYVAGAAALVRAYHPDLTAAQTADRLERTGYPADVPRLDVNGALTGVLSSGPVTEPPAATGFRVLAVVGDGGTVRRAGALTAACAALALALAATAALRHRAHARRGEHA</sequence>
<dbReference type="InterPro" id="IPR050131">
    <property type="entry name" value="Peptidase_S8_subtilisin-like"/>
</dbReference>
<dbReference type="InterPro" id="IPR022398">
    <property type="entry name" value="Peptidase_S8_His-AS"/>
</dbReference>
<feature type="active site" description="Charge relay system" evidence="5">
    <location>
        <position position="90"/>
    </location>
</feature>
<keyword evidence="6" id="KW-0732">Signal</keyword>
<dbReference type="RefSeq" id="WP_266944274.1">
    <property type="nucleotide sequence ID" value="NZ_JAPEMK010000002.1"/>
</dbReference>
<dbReference type="PROSITE" id="PS51892">
    <property type="entry name" value="SUBTILASE"/>
    <property type="match status" value="1"/>
</dbReference>
<evidence type="ECO:0000313" key="8">
    <source>
        <dbReference type="EMBL" id="MDU9001380.1"/>
    </source>
</evidence>
<evidence type="ECO:0000259" key="7">
    <source>
        <dbReference type="Pfam" id="PF00082"/>
    </source>
</evidence>
<dbReference type="EMBL" id="JARAKF010000003">
    <property type="protein sequence ID" value="MDU9001380.1"/>
    <property type="molecule type" value="Genomic_DNA"/>
</dbReference>
<evidence type="ECO:0000313" key="9">
    <source>
        <dbReference type="Proteomes" id="UP001257627"/>
    </source>
</evidence>
<dbReference type="PANTHER" id="PTHR43806:SF11">
    <property type="entry name" value="CEREVISIN-RELATED"/>
    <property type="match status" value="1"/>
</dbReference>
<evidence type="ECO:0000256" key="3">
    <source>
        <dbReference type="ARBA" id="ARBA00022801"/>
    </source>
</evidence>
<evidence type="ECO:0000256" key="5">
    <source>
        <dbReference type="PROSITE-ProRule" id="PRU01240"/>
    </source>
</evidence>
<name>A0ABU3V5D3_9ACTN</name>
<accession>A0ABU3V5D3</accession>
<dbReference type="Proteomes" id="UP001257627">
    <property type="component" value="Unassembled WGS sequence"/>
</dbReference>
<gene>
    <name evidence="8" type="ORF">PU648_55925</name>
</gene>
<evidence type="ECO:0000256" key="2">
    <source>
        <dbReference type="ARBA" id="ARBA00022670"/>
    </source>
</evidence>
<geneLocation type="plasmid" evidence="8">
    <name>unnamed1</name>
</geneLocation>
<organism evidence="8 9">
    <name type="scientific">Streptomyces mirabilis</name>
    <dbReference type="NCBI Taxonomy" id="68239"/>
    <lineage>
        <taxon>Bacteria</taxon>
        <taxon>Bacillati</taxon>
        <taxon>Actinomycetota</taxon>
        <taxon>Actinomycetes</taxon>
        <taxon>Kitasatosporales</taxon>
        <taxon>Streptomycetaceae</taxon>
        <taxon>Streptomyces</taxon>
    </lineage>
</organism>